<protein>
    <recommendedName>
        <fullName evidence="7">Glutathione S-transferase</fullName>
    </recommendedName>
</protein>
<dbReference type="InterPro" id="IPR004045">
    <property type="entry name" value="Glutathione_S-Trfase_N"/>
</dbReference>
<evidence type="ECO:0000259" key="1">
    <source>
        <dbReference type="PROSITE" id="PS50404"/>
    </source>
</evidence>
<dbReference type="PANTHER" id="PTHR11571:SF252">
    <property type="entry name" value="GLUTATHIONE S-TRANSFERASE"/>
    <property type="match status" value="1"/>
</dbReference>
<dbReference type="SFLD" id="SFLDG00363">
    <property type="entry name" value="AMPS_(cytGST):_Alpha-__Mu-__Pi"/>
    <property type="match status" value="1"/>
</dbReference>
<dbReference type="InterPro" id="IPR010987">
    <property type="entry name" value="Glutathione-S-Trfase_C-like"/>
</dbReference>
<dbReference type="InterPro" id="IPR036282">
    <property type="entry name" value="Glutathione-S-Trfase_C_sf"/>
</dbReference>
<evidence type="ECO:0000313" key="4">
    <source>
        <dbReference type="EMBL" id="KAA1122907.1"/>
    </source>
</evidence>
<name>A0A5B0RB53_PUCGR</name>
<dbReference type="PROSITE" id="PS50405">
    <property type="entry name" value="GST_CTER"/>
    <property type="match status" value="1"/>
</dbReference>
<keyword evidence="5" id="KW-1185">Reference proteome</keyword>
<dbReference type="GO" id="GO:0006749">
    <property type="term" value="P:glutathione metabolic process"/>
    <property type="evidence" value="ECO:0007669"/>
    <property type="project" value="TreeGrafter"/>
</dbReference>
<evidence type="ECO:0000259" key="2">
    <source>
        <dbReference type="PROSITE" id="PS50405"/>
    </source>
</evidence>
<dbReference type="InterPro" id="IPR050213">
    <property type="entry name" value="GST_superfamily"/>
</dbReference>
<evidence type="ECO:0000313" key="5">
    <source>
        <dbReference type="Proteomes" id="UP000324748"/>
    </source>
</evidence>
<dbReference type="Gene3D" id="1.20.1050.10">
    <property type="match status" value="1"/>
</dbReference>
<evidence type="ECO:0000313" key="6">
    <source>
        <dbReference type="Proteomes" id="UP000325313"/>
    </source>
</evidence>
<proteinExistence type="predicted"/>
<organism evidence="4 6">
    <name type="scientific">Puccinia graminis f. sp. tritici</name>
    <dbReference type="NCBI Taxonomy" id="56615"/>
    <lineage>
        <taxon>Eukaryota</taxon>
        <taxon>Fungi</taxon>
        <taxon>Dikarya</taxon>
        <taxon>Basidiomycota</taxon>
        <taxon>Pucciniomycotina</taxon>
        <taxon>Pucciniomycetes</taxon>
        <taxon>Pucciniales</taxon>
        <taxon>Pucciniaceae</taxon>
        <taxon>Puccinia</taxon>
    </lineage>
</organism>
<sequence length="210" mass="23518">MPSYKLTYFGFKGGRGESIRMALHCGGIPFTDERLTHEQFAKIKESLPFGQVPILTIDEKTVISQEAAILRYIGRKTGLYPEDPEEAVKVDVLMCFVDDLYSAVPPFFAPEHPGKEVIIKTTIEERIPKMLNYLDKHLSDSLNNKGMAFSAGSRLTVADLRIYAALTLYKSGMLSGLPTDLVESSYPNISKLYQAIENHEKVAQWKKAQA</sequence>
<dbReference type="InterPro" id="IPR004046">
    <property type="entry name" value="GST_C"/>
</dbReference>
<dbReference type="AlphaFoldDB" id="A0A5B0RB53"/>
<dbReference type="CDD" id="cd03192">
    <property type="entry name" value="GST_C_Sigma_like"/>
    <property type="match status" value="1"/>
</dbReference>
<dbReference type="CDD" id="cd03039">
    <property type="entry name" value="GST_N_Sigma_like"/>
    <property type="match status" value="1"/>
</dbReference>
<reference evidence="5 6" key="1">
    <citation type="submission" date="2019-05" db="EMBL/GenBank/DDBJ databases">
        <title>Emergence of the Ug99 lineage of the wheat stem rust pathogen through somatic hybridization.</title>
        <authorList>
            <person name="Li F."/>
            <person name="Upadhyaya N.M."/>
            <person name="Sperschneider J."/>
            <person name="Matny O."/>
            <person name="Nguyen-Phuc H."/>
            <person name="Mago R."/>
            <person name="Raley C."/>
            <person name="Miller M.E."/>
            <person name="Silverstein K.A.T."/>
            <person name="Henningsen E."/>
            <person name="Hirsch C.D."/>
            <person name="Visser B."/>
            <person name="Pretorius Z.A."/>
            <person name="Steffenson B.J."/>
            <person name="Schwessinger B."/>
            <person name="Dodds P.N."/>
            <person name="Figueroa M."/>
        </authorList>
    </citation>
    <scope>NUCLEOTIDE SEQUENCE [LARGE SCALE GENOMIC DNA]</scope>
    <source>
        <strain evidence="3">21-0</strain>
        <strain evidence="4 6">Ug99</strain>
    </source>
</reference>
<dbReference type="Gene3D" id="3.40.30.10">
    <property type="entry name" value="Glutaredoxin"/>
    <property type="match status" value="1"/>
</dbReference>
<dbReference type="PANTHER" id="PTHR11571">
    <property type="entry name" value="GLUTATHIONE S-TRANSFERASE"/>
    <property type="match status" value="1"/>
</dbReference>
<evidence type="ECO:0000313" key="3">
    <source>
        <dbReference type="EMBL" id="KAA1083748.1"/>
    </source>
</evidence>
<dbReference type="InterPro" id="IPR036249">
    <property type="entry name" value="Thioredoxin-like_sf"/>
</dbReference>
<evidence type="ECO:0008006" key="7">
    <source>
        <dbReference type="Google" id="ProtNLM"/>
    </source>
</evidence>
<dbReference type="GO" id="GO:0004364">
    <property type="term" value="F:glutathione transferase activity"/>
    <property type="evidence" value="ECO:0007669"/>
    <property type="project" value="TreeGrafter"/>
</dbReference>
<dbReference type="SFLD" id="SFLDG01205">
    <property type="entry name" value="AMPS.1"/>
    <property type="match status" value="1"/>
</dbReference>
<dbReference type="OrthoDB" id="414243at2759"/>
<dbReference type="SUPFAM" id="SSF47616">
    <property type="entry name" value="GST C-terminal domain-like"/>
    <property type="match status" value="1"/>
</dbReference>
<feature type="domain" description="GST N-terminal" evidence="1">
    <location>
        <begin position="2"/>
        <end position="81"/>
    </location>
</feature>
<accession>A0A5B0RB53</accession>
<dbReference type="InterPro" id="IPR040079">
    <property type="entry name" value="Glutathione_S-Trfase"/>
</dbReference>
<dbReference type="Pfam" id="PF14497">
    <property type="entry name" value="GST_C_3"/>
    <property type="match status" value="1"/>
</dbReference>
<gene>
    <name evidence="3" type="ORF">PGT21_005758</name>
    <name evidence="4" type="ORF">PGTUg99_012629</name>
</gene>
<dbReference type="PROSITE" id="PS50404">
    <property type="entry name" value="GST_NTER"/>
    <property type="match status" value="1"/>
</dbReference>
<dbReference type="FunFam" id="1.20.1050.10:FF:000055">
    <property type="entry name" value="Glutathione S-transferase"/>
    <property type="match status" value="1"/>
</dbReference>
<feature type="domain" description="GST C-terminal" evidence="2">
    <location>
        <begin position="83"/>
        <end position="210"/>
    </location>
</feature>
<comment type="caution">
    <text evidence="4">The sequence shown here is derived from an EMBL/GenBank/DDBJ whole genome shotgun (WGS) entry which is preliminary data.</text>
</comment>
<dbReference type="SFLD" id="SFLDS00019">
    <property type="entry name" value="Glutathione_Transferase_(cytos"/>
    <property type="match status" value="1"/>
</dbReference>
<dbReference type="Proteomes" id="UP000325313">
    <property type="component" value="Unassembled WGS sequence"/>
</dbReference>
<dbReference type="Proteomes" id="UP000324748">
    <property type="component" value="Unassembled WGS sequence"/>
</dbReference>
<dbReference type="Pfam" id="PF13409">
    <property type="entry name" value="GST_N_2"/>
    <property type="match status" value="1"/>
</dbReference>
<dbReference type="FunFam" id="3.40.30.10:FF:000608">
    <property type="entry name" value="Glutathione S-Transferase"/>
    <property type="match status" value="1"/>
</dbReference>
<dbReference type="SUPFAM" id="SSF52833">
    <property type="entry name" value="Thioredoxin-like"/>
    <property type="match status" value="1"/>
</dbReference>
<dbReference type="EMBL" id="VSWC01000118">
    <property type="protein sequence ID" value="KAA1083748.1"/>
    <property type="molecule type" value="Genomic_DNA"/>
</dbReference>
<dbReference type="EMBL" id="VDEP01000214">
    <property type="protein sequence ID" value="KAA1122907.1"/>
    <property type="molecule type" value="Genomic_DNA"/>
</dbReference>